<protein>
    <submittedName>
        <fullName evidence="1">Uncharacterized protein</fullName>
    </submittedName>
</protein>
<proteinExistence type="predicted"/>
<accession>D1QSG0</accession>
<dbReference type="Proteomes" id="UP000004079">
    <property type="component" value="Unassembled WGS sequence"/>
</dbReference>
<sequence>MTCRRYKGRQHTNEFILFDILKYSEIYREAVRSLPTCSVGFLVASDI</sequence>
<evidence type="ECO:0000313" key="2">
    <source>
        <dbReference type="Proteomes" id="UP000004079"/>
    </source>
</evidence>
<comment type="caution">
    <text evidence="1">The sequence shown here is derived from an EMBL/GenBank/DDBJ whole genome shotgun (WGS) entry which is preliminary data.</text>
</comment>
<organism evidence="1 2">
    <name type="scientific">Segatella oris F0302</name>
    <dbReference type="NCBI Taxonomy" id="649760"/>
    <lineage>
        <taxon>Bacteria</taxon>
        <taxon>Pseudomonadati</taxon>
        <taxon>Bacteroidota</taxon>
        <taxon>Bacteroidia</taxon>
        <taxon>Bacteroidales</taxon>
        <taxon>Prevotellaceae</taxon>
        <taxon>Segatella</taxon>
    </lineage>
</organism>
<gene>
    <name evidence="1" type="ORF">HMPREF0971_01919</name>
</gene>
<dbReference type="AlphaFoldDB" id="D1QSG0"/>
<dbReference type="EMBL" id="ACUZ02000034">
    <property type="protein sequence ID" value="EFB31641.1"/>
    <property type="molecule type" value="Genomic_DNA"/>
</dbReference>
<dbReference type="HOGENOM" id="CLU_3171689_0_0_10"/>
<dbReference type="STRING" id="649760.HMPREF0971_01919"/>
<reference evidence="1 2" key="1">
    <citation type="submission" date="2009-11" db="EMBL/GenBank/DDBJ databases">
        <authorList>
            <person name="Weinstock G."/>
            <person name="Sodergren E."/>
            <person name="Clifton S."/>
            <person name="Fulton L."/>
            <person name="Fulton B."/>
            <person name="Courtney L."/>
            <person name="Fronick C."/>
            <person name="Harrison M."/>
            <person name="Strong C."/>
            <person name="Farmer C."/>
            <person name="Delahaunty K."/>
            <person name="Markovic C."/>
            <person name="Hall O."/>
            <person name="Minx P."/>
            <person name="Tomlinson C."/>
            <person name="Mitreva M."/>
            <person name="Nelson J."/>
            <person name="Hou S."/>
            <person name="Wollam A."/>
            <person name="Pepin K.H."/>
            <person name="Johnson M."/>
            <person name="Bhonagiri V."/>
            <person name="Nash W.E."/>
            <person name="Warren W."/>
            <person name="Chinwalla A."/>
            <person name="Mardis E.R."/>
            <person name="Wilson R.K."/>
        </authorList>
    </citation>
    <scope>NUCLEOTIDE SEQUENCE [LARGE SCALE GENOMIC DNA]</scope>
    <source>
        <strain evidence="1 2">F0302</strain>
    </source>
</reference>
<name>D1QSG0_9BACT</name>
<evidence type="ECO:0000313" key="1">
    <source>
        <dbReference type="EMBL" id="EFB31641.1"/>
    </source>
</evidence>